<evidence type="ECO:0000256" key="1">
    <source>
        <dbReference type="SAM" id="MobiDB-lite"/>
    </source>
</evidence>
<organism evidence="2 3">
    <name type="scientific">Tachysurus vachellii</name>
    <name type="common">Darkbarbel catfish</name>
    <name type="synonym">Pelteobagrus vachellii</name>
    <dbReference type="NCBI Taxonomy" id="175792"/>
    <lineage>
        <taxon>Eukaryota</taxon>
        <taxon>Metazoa</taxon>
        <taxon>Chordata</taxon>
        <taxon>Craniata</taxon>
        <taxon>Vertebrata</taxon>
        <taxon>Euteleostomi</taxon>
        <taxon>Actinopterygii</taxon>
        <taxon>Neopterygii</taxon>
        <taxon>Teleostei</taxon>
        <taxon>Ostariophysi</taxon>
        <taxon>Siluriformes</taxon>
        <taxon>Bagridae</taxon>
        <taxon>Tachysurus</taxon>
    </lineage>
</organism>
<dbReference type="Proteomes" id="UP001187315">
    <property type="component" value="Unassembled WGS sequence"/>
</dbReference>
<dbReference type="EMBL" id="JAVHJS010000009">
    <property type="protein sequence ID" value="KAK2848311.1"/>
    <property type="molecule type" value="Genomic_DNA"/>
</dbReference>
<proteinExistence type="predicted"/>
<name>A0AA88SWC4_TACVA</name>
<feature type="region of interest" description="Disordered" evidence="1">
    <location>
        <begin position="53"/>
        <end position="72"/>
    </location>
</feature>
<reference evidence="2" key="1">
    <citation type="submission" date="2023-08" db="EMBL/GenBank/DDBJ databases">
        <title>Pelteobagrus vachellii genome.</title>
        <authorList>
            <person name="Liu H."/>
        </authorList>
    </citation>
    <scope>NUCLEOTIDE SEQUENCE</scope>
    <source>
        <strain evidence="2">PRFRI_2022a</strain>
        <tissue evidence="2">Muscle</tissue>
    </source>
</reference>
<protein>
    <submittedName>
        <fullName evidence="2">Uncharacterized protein</fullName>
    </submittedName>
</protein>
<sequence length="72" mass="7582">MISVINDKKYSVSLRDVSGMTYKDWGGGYSATDAIISSTTRPSVVIRASGNTYSSGSTVSSSSSMQVISSFD</sequence>
<comment type="caution">
    <text evidence="2">The sequence shown here is derived from an EMBL/GenBank/DDBJ whole genome shotgun (WGS) entry which is preliminary data.</text>
</comment>
<evidence type="ECO:0000313" key="2">
    <source>
        <dbReference type="EMBL" id="KAK2848311.1"/>
    </source>
</evidence>
<keyword evidence="3" id="KW-1185">Reference proteome</keyword>
<dbReference type="AlphaFoldDB" id="A0AA88SWC4"/>
<accession>A0AA88SWC4</accession>
<gene>
    <name evidence="2" type="ORF">Q7C36_009993</name>
</gene>
<evidence type="ECO:0000313" key="3">
    <source>
        <dbReference type="Proteomes" id="UP001187315"/>
    </source>
</evidence>